<evidence type="ECO:0000256" key="2">
    <source>
        <dbReference type="SAM" id="SignalP"/>
    </source>
</evidence>
<protein>
    <recommendedName>
        <fullName evidence="5">Collagen triple helix repeat protein</fullName>
    </recommendedName>
</protein>
<feature type="signal peptide" evidence="2">
    <location>
        <begin position="1"/>
        <end position="32"/>
    </location>
</feature>
<evidence type="ECO:0000313" key="4">
    <source>
        <dbReference type="Proteomes" id="UP000619293"/>
    </source>
</evidence>
<accession>A0A8J3K5L4</accession>
<evidence type="ECO:0000313" key="3">
    <source>
        <dbReference type="EMBL" id="GIF90693.1"/>
    </source>
</evidence>
<dbReference type="Proteomes" id="UP000619293">
    <property type="component" value="Unassembled WGS sequence"/>
</dbReference>
<feature type="chain" id="PRO_5035243339" description="Collagen triple helix repeat protein" evidence="2">
    <location>
        <begin position="33"/>
        <end position="228"/>
    </location>
</feature>
<evidence type="ECO:0000256" key="1">
    <source>
        <dbReference type="SAM" id="MobiDB-lite"/>
    </source>
</evidence>
<keyword evidence="4" id="KW-1185">Reference proteome</keyword>
<dbReference type="AlphaFoldDB" id="A0A8J3K5L4"/>
<comment type="caution">
    <text evidence="3">The sequence shown here is derived from an EMBL/GenBank/DDBJ whole genome shotgun (WGS) entry which is preliminary data.</text>
</comment>
<name>A0A8J3K5L4_9ACTN</name>
<evidence type="ECO:0008006" key="5">
    <source>
        <dbReference type="Google" id="ProtNLM"/>
    </source>
</evidence>
<dbReference type="RefSeq" id="WP_191843084.1">
    <property type="nucleotide sequence ID" value="NZ_BAAALB010000031.1"/>
</dbReference>
<dbReference type="Gene3D" id="1.20.5.320">
    <property type="entry name" value="6-Phosphogluconate Dehydrogenase, domain 3"/>
    <property type="match status" value="1"/>
</dbReference>
<keyword evidence="2" id="KW-0732">Signal</keyword>
<sequence>MNSFVRRRAQRVLGVAGLAAATLLAFGSFAQAQPEAAAVIKACVNKKTGDVRIPELPKGGSGCTKQEQALTWNVKGPKGDRGAPGPQGPKGPAGPAGPATPPAGFSDVERDGTLSTDDTIVLSLTNLPAGTYQVTTTLSAARIGQSPQFQCLLAFKATADGPAQAAGNMAEADPRPGVDGAAFASSGAVAAQVALNAGGEFALLCRGTGGFTAAMNAVAVTAPPVAAP</sequence>
<reference evidence="3 4" key="1">
    <citation type="submission" date="2021-01" db="EMBL/GenBank/DDBJ databases">
        <title>Whole genome shotgun sequence of Catellatospora chokoriensis NBRC 107358.</title>
        <authorList>
            <person name="Komaki H."/>
            <person name="Tamura T."/>
        </authorList>
    </citation>
    <scope>NUCLEOTIDE SEQUENCE [LARGE SCALE GENOMIC DNA]</scope>
    <source>
        <strain evidence="3 4">NBRC 107358</strain>
    </source>
</reference>
<dbReference type="EMBL" id="BONG01000025">
    <property type="protein sequence ID" value="GIF90693.1"/>
    <property type="molecule type" value="Genomic_DNA"/>
</dbReference>
<dbReference type="InterPro" id="IPR006311">
    <property type="entry name" value="TAT_signal"/>
</dbReference>
<proteinExistence type="predicted"/>
<feature type="region of interest" description="Disordered" evidence="1">
    <location>
        <begin position="74"/>
        <end position="112"/>
    </location>
</feature>
<dbReference type="PROSITE" id="PS51318">
    <property type="entry name" value="TAT"/>
    <property type="match status" value="1"/>
</dbReference>
<organism evidence="3 4">
    <name type="scientific">Catellatospora chokoriensis</name>
    <dbReference type="NCBI Taxonomy" id="310353"/>
    <lineage>
        <taxon>Bacteria</taxon>
        <taxon>Bacillati</taxon>
        <taxon>Actinomycetota</taxon>
        <taxon>Actinomycetes</taxon>
        <taxon>Micromonosporales</taxon>
        <taxon>Micromonosporaceae</taxon>
        <taxon>Catellatospora</taxon>
    </lineage>
</organism>
<gene>
    <name evidence="3" type="ORF">Cch02nite_41370</name>
</gene>